<dbReference type="AlphaFoldDB" id="A0AAV5WIT2"/>
<feature type="compositionally biased region" description="Acidic residues" evidence="1">
    <location>
        <begin position="136"/>
        <end position="162"/>
    </location>
</feature>
<sequence length="162" mass="18632">AEEWQKLVEAASRNSRPISFLEAAKPYLHCATERNADLTNHIDCIQDRTKDEFEPNSDDVNDEHDNAIGNALKTISKGVDSSDSQCESVNDYFPMEESEIDSEESDAVTTEESSFPLHFSPRKTRSSQRDNQRESSEEEEEEKSDDEDYEETEKEEEKEENE</sequence>
<feature type="compositionally biased region" description="Polar residues" evidence="1">
    <location>
        <begin position="79"/>
        <end position="88"/>
    </location>
</feature>
<dbReference type="EMBL" id="BTSY01000005">
    <property type="protein sequence ID" value="GMT30450.1"/>
    <property type="molecule type" value="Genomic_DNA"/>
</dbReference>
<name>A0AAV5WIT2_9BILA</name>
<organism evidence="2 3">
    <name type="scientific">Pristionchus fissidentatus</name>
    <dbReference type="NCBI Taxonomy" id="1538716"/>
    <lineage>
        <taxon>Eukaryota</taxon>
        <taxon>Metazoa</taxon>
        <taxon>Ecdysozoa</taxon>
        <taxon>Nematoda</taxon>
        <taxon>Chromadorea</taxon>
        <taxon>Rhabditida</taxon>
        <taxon>Rhabditina</taxon>
        <taxon>Diplogasteromorpha</taxon>
        <taxon>Diplogasteroidea</taxon>
        <taxon>Neodiplogasteridae</taxon>
        <taxon>Pristionchus</taxon>
    </lineage>
</organism>
<feature type="compositionally biased region" description="Acidic residues" evidence="1">
    <location>
        <begin position="94"/>
        <end position="106"/>
    </location>
</feature>
<dbReference type="Proteomes" id="UP001432322">
    <property type="component" value="Unassembled WGS sequence"/>
</dbReference>
<reference evidence="2" key="1">
    <citation type="submission" date="2023-10" db="EMBL/GenBank/DDBJ databases">
        <title>Genome assembly of Pristionchus species.</title>
        <authorList>
            <person name="Yoshida K."/>
            <person name="Sommer R.J."/>
        </authorList>
    </citation>
    <scope>NUCLEOTIDE SEQUENCE</scope>
    <source>
        <strain evidence="2">RS5133</strain>
    </source>
</reference>
<accession>A0AAV5WIT2</accession>
<feature type="non-terminal residue" evidence="2">
    <location>
        <position position="1"/>
    </location>
</feature>
<feature type="non-terminal residue" evidence="2">
    <location>
        <position position="162"/>
    </location>
</feature>
<evidence type="ECO:0000313" key="3">
    <source>
        <dbReference type="Proteomes" id="UP001432322"/>
    </source>
</evidence>
<keyword evidence="3" id="KW-1185">Reference proteome</keyword>
<proteinExistence type="predicted"/>
<protein>
    <submittedName>
        <fullName evidence="2">Uncharacterized protein</fullName>
    </submittedName>
</protein>
<feature type="region of interest" description="Disordered" evidence="1">
    <location>
        <begin position="75"/>
        <end position="162"/>
    </location>
</feature>
<gene>
    <name evidence="2" type="ORF">PFISCL1PPCAC_21747</name>
</gene>
<evidence type="ECO:0000313" key="2">
    <source>
        <dbReference type="EMBL" id="GMT30450.1"/>
    </source>
</evidence>
<evidence type="ECO:0000256" key="1">
    <source>
        <dbReference type="SAM" id="MobiDB-lite"/>
    </source>
</evidence>
<comment type="caution">
    <text evidence="2">The sequence shown here is derived from an EMBL/GenBank/DDBJ whole genome shotgun (WGS) entry which is preliminary data.</text>
</comment>